<name>A0ABW9RJX5_9BACT</name>
<protein>
    <recommendedName>
        <fullName evidence="3">Immunity protein 30 domain-containing protein</fullName>
    </recommendedName>
</protein>
<dbReference type="RefSeq" id="WP_155169437.1">
    <property type="nucleotide sequence ID" value="NZ_BAAAFL010000012.1"/>
</dbReference>
<gene>
    <name evidence="1" type="ORF">E1163_03300</name>
</gene>
<evidence type="ECO:0000313" key="2">
    <source>
        <dbReference type="Proteomes" id="UP000798808"/>
    </source>
</evidence>
<organism evidence="1 2">
    <name type="scientific">Fulvivirga kasyanovii</name>
    <dbReference type="NCBI Taxonomy" id="396812"/>
    <lineage>
        <taxon>Bacteria</taxon>
        <taxon>Pseudomonadati</taxon>
        <taxon>Bacteroidota</taxon>
        <taxon>Cytophagia</taxon>
        <taxon>Cytophagales</taxon>
        <taxon>Fulvivirgaceae</taxon>
        <taxon>Fulvivirga</taxon>
    </lineage>
</organism>
<dbReference type="Proteomes" id="UP000798808">
    <property type="component" value="Unassembled WGS sequence"/>
</dbReference>
<sequence>MTQSEIIENLRTFSPGEDGDWTAFIELLDKLWATKKPQKAYSALFDLLIKFEDDYMECQWGIIHGMEHFGDYEFELLATLSKKPVDMTITMLSRIINGGEHTLAEVKIETILEGILQRADVSEGLKDFSRDCMTRLNAL</sequence>
<accession>A0ABW9RJX5</accession>
<evidence type="ECO:0008006" key="3">
    <source>
        <dbReference type="Google" id="ProtNLM"/>
    </source>
</evidence>
<reference evidence="1 2" key="1">
    <citation type="submission" date="2019-02" db="EMBL/GenBank/DDBJ databases">
        <authorList>
            <person name="Goldberg S.R."/>
            <person name="Haltli B.A."/>
            <person name="Correa H."/>
            <person name="Russell K.G."/>
        </authorList>
    </citation>
    <scope>NUCLEOTIDE SEQUENCE [LARGE SCALE GENOMIC DNA]</scope>
    <source>
        <strain evidence="1 2">JCM 16186</strain>
    </source>
</reference>
<dbReference type="EMBL" id="SMLW01000339">
    <property type="protein sequence ID" value="MTI23966.1"/>
    <property type="molecule type" value="Genomic_DNA"/>
</dbReference>
<evidence type="ECO:0000313" key="1">
    <source>
        <dbReference type="EMBL" id="MTI23966.1"/>
    </source>
</evidence>
<proteinExistence type="predicted"/>
<keyword evidence="2" id="KW-1185">Reference proteome</keyword>
<comment type="caution">
    <text evidence="1">The sequence shown here is derived from an EMBL/GenBank/DDBJ whole genome shotgun (WGS) entry which is preliminary data.</text>
</comment>